<dbReference type="GO" id="GO:0002181">
    <property type="term" value="P:cytoplasmic translation"/>
    <property type="evidence" value="ECO:0007669"/>
    <property type="project" value="UniProtKB-ARBA"/>
</dbReference>
<dbReference type="CDD" id="cd00165">
    <property type="entry name" value="S4"/>
    <property type="match status" value="1"/>
</dbReference>
<dbReference type="FunFam" id="2.40.50.740:FF:000001">
    <property type="entry name" value="40S ribosomal protein S4"/>
    <property type="match status" value="1"/>
</dbReference>
<accession>A0A511KEJ2</accession>
<dbReference type="Pfam" id="PF00467">
    <property type="entry name" value="KOW"/>
    <property type="match status" value="1"/>
</dbReference>
<dbReference type="Gene3D" id="2.30.30.30">
    <property type="match status" value="1"/>
</dbReference>
<dbReference type="Gene3D" id="3.10.290.10">
    <property type="entry name" value="RNA-binding S4 domain"/>
    <property type="match status" value="1"/>
</dbReference>
<dbReference type="InterPro" id="IPR036986">
    <property type="entry name" value="S4_RNA-bd_sf"/>
</dbReference>
<evidence type="ECO:0000256" key="7">
    <source>
        <dbReference type="SAM" id="Coils"/>
    </source>
</evidence>
<dbReference type="InterPro" id="IPR000876">
    <property type="entry name" value="Ribosomal_eS4"/>
</dbReference>
<feature type="coiled-coil region" evidence="7">
    <location>
        <begin position="192"/>
        <end position="229"/>
    </location>
</feature>
<dbReference type="HAMAP" id="MF_00485">
    <property type="entry name" value="Ribosomal_eS4"/>
    <property type="match status" value="1"/>
</dbReference>
<dbReference type="GO" id="GO:0019843">
    <property type="term" value="F:rRNA binding"/>
    <property type="evidence" value="ECO:0007669"/>
    <property type="project" value="UniProtKB-KW"/>
</dbReference>
<feature type="compositionally biased region" description="Acidic residues" evidence="8">
    <location>
        <begin position="370"/>
        <end position="388"/>
    </location>
</feature>
<dbReference type="Proteomes" id="UP000321518">
    <property type="component" value="Unassembled WGS sequence"/>
</dbReference>
<evidence type="ECO:0000256" key="8">
    <source>
        <dbReference type="SAM" id="MobiDB-lite"/>
    </source>
</evidence>
<proteinExistence type="inferred from homology"/>
<sequence length="653" mass="71587">MSFPATPLHASGTAPPAPAAPGLPLSSALPPVPPARSLQTARIKLVLEKVRLEVDAAREAVKEVCKLHEAVEALREEVRVLKSGWNERERDLKETFVEAVKETMEEHLAPLRAGLASLADTFNASLSKQKDELDASLKEASASVVRETKEKARMAEVEVGKRIEGVREQAREQVQAVTQAVEETLAGVVRTAEGDAATVRALEDKVEELESKLRAIEQEAQQRAAKQEQLEVAVVEAIKQPSPLTQQAAYSTPVLQARPTSLPAVSTTQALPAQPTSSSAPVAVQPSTASKQPAGAKSPRQRSKRRVIEQDDILDSELDGGLSGDVSGWAAGAEKKNGESSKRRRVIEQDETPVGSQADEVEGGEHGQDQAEDAEASGVDEDEDEPDTLEARGPKKHMSRLAAPKAWMLDKLGGAYAPKPSPGPHKQRECLPLSIFIRNRLKYALTGREVTLVVKQRLIKVDNKVRTDETYPAGFMDVISIEKSGEHFRLLYDVKGRFAIHRISEEEASYKLLKVKKVQLGAKGVPFIVTHDGRTIRYPDPVIKVNDTVKFDLVENKIVDHIKFEQGNLCMLTGGRNQGRVGQIVHRERHQGGYDIVHVRDVLDREFATRLSNVFVIGAGAKALVSLPKGKGVKLSVSDQRDQRRHRLEKERA</sequence>
<feature type="compositionally biased region" description="Polar residues" evidence="8">
    <location>
        <begin position="265"/>
        <end position="291"/>
    </location>
</feature>
<dbReference type="PROSITE" id="PS50889">
    <property type="entry name" value="S4"/>
    <property type="match status" value="1"/>
</dbReference>
<comment type="caution">
    <text evidence="10">The sequence shown here is derived from an EMBL/GenBank/DDBJ whole genome shotgun (WGS) entry which is preliminary data.</text>
</comment>
<dbReference type="InterPro" id="IPR002942">
    <property type="entry name" value="S4_RNA-bd"/>
</dbReference>
<evidence type="ECO:0000256" key="2">
    <source>
        <dbReference type="ARBA" id="ARBA00022730"/>
    </source>
</evidence>
<dbReference type="FunFam" id="2.30.30.30:FF:000005">
    <property type="entry name" value="40S ribosomal protein S4"/>
    <property type="match status" value="1"/>
</dbReference>
<keyword evidence="2" id="KW-0699">rRNA-binding</keyword>
<dbReference type="PANTHER" id="PTHR11581:SF0">
    <property type="entry name" value="SMALL RIBOSOMAL SUBUNIT PROTEIN ES4"/>
    <property type="match status" value="1"/>
</dbReference>
<keyword evidence="4 10" id="KW-0689">Ribosomal protein</keyword>
<dbReference type="FunFam" id="3.10.290.10:FF:000002">
    <property type="entry name" value="40S ribosomal protein S4"/>
    <property type="match status" value="1"/>
</dbReference>
<evidence type="ECO:0000256" key="3">
    <source>
        <dbReference type="ARBA" id="ARBA00022884"/>
    </source>
</evidence>
<comment type="similarity">
    <text evidence="1">Belongs to the eukaryotic ribosomal protein eS4 family.</text>
</comment>
<gene>
    <name evidence="10" type="ORF">Rt10032_c06g2804</name>
</gene>
<dbReference type="Pfam" id="PF16121">
    <property type="entry name" value="40S_S4_C"/>
    <property type="match status" value="1"/>
</dbReference>
<dbReference type="PANTHER" id="PTHR11581">
    <property type="entry name" value="30S/40S RIBOSOMAL PROTEIN S4"/>
    <property type="match status" value="1"/>
</dbReference>
<evidence type="ECO:0000256" key="4">
    <source>
        <dbReference type="ARBA" id="ARBA00022980"/>
    </source>
</evidence>
<dbReference type="InterPro" id="IPR041982">
    <property type="entry name" value="Ribosomal_eS4_KOW"/>
</dbReference>
<evidence type="ECO:0000256" key="1">
    <source>
        <dbReference type="ARBA" id="ARBA00007500"/>
    </source>
</evidence>
<keyword evidence="3 6" id="KW-0694">RNA-binding</keyword>
<feature type="domain" description="RNA-binding S4" evidence="9">
    <location>
        <begin position="431"/>
        <end position="495"/>
    </location>
</feature>
<dbReference type="InterPro" id="IPR005824">
    <property type="entry name" value="KOW"/>
</dbReference>
<evidence type="ECO:0000256" key="5">
    <source>
        <dbReference type="ARBA" id="ARBA00023274"/>
    </source>
</evidence>
<dbReference type="Pfam" id="PF08071">
    <property type="entry name" value="RS4NT"/>
    <property type="match status" value="1"/>
</dbReference>
<organism evidence="10 11">
    <name type="scientific">Rhodotorula toruloides</name>
    <name type="common">Yeast</name>
    <name type="synonym">Rhodosporidium toruloides</name>
    <dbReference type="NCBI Taxonomy" id="5286"/>
    <lineage>
        <taxon>Eukaryota</taxon>
        <taxon>Fungi</taxon>
        <taxon>Dikarya</taxon>
        <taxon>Basidiomycota</taxon>
        <taxon>Pucciniomycotina</taxon>
        <taxon>Microbotryomycetes</taxon>
        <taxon>Sporidiobolales</taxon>
        <taxon>Sporidiobolaceae</taxon>
        <taxon>Rhodotorula</taxon>
    </lineage>
</organism>
<dbReference type="EMBL" id="BJWK01000006">
    <property type="protein sequence ID" value="GEM08787.1"/>
    <property type="molecule type" value="Genomic_DNA"/>
</dbReference>
<dbReference type="InterPro" id="IPR038237">
    <property type="entry name" value="Ribosomal_eS4_central_sf"/>
</dbReference>
<evidence type="ECO:0000313" key="10">
    <source>
        <dbReference type="EMBL" id="GEM08787.1"/>
    </source>
</evidence>
<evidence type="ECO:0000259" key="9">
    <source>
        <dbReference type="SMART" id="SM00363"/>
    </source>
</evidence>
<dbReference type="InterPro" id="IPR014722">
    <property type="entry name" value="Rib_uL2_dom2"/>
</dbReference>
<keyword evidence="5" id="KW-0687">Ribonucleoprotein</keyword>
<protein>
    <submittedName>
        <fullName evidence="10">40S ribosomal protein s4</fullName>
    </submittedName>
</protein>
<reference evidence="10 11" key="1">
    <citation type="submission" date="2019-07" db="EMBL/GenBank/DDBJ databases">
        <title>Rhodotorula toruloides NBRC10032 genome sequencing.</title>
        <authorList>
            <person name="Shida Y."/>
            <person name="Takaku H."/>
            <person name="Ogasawara W."/>
            <person name="Mori K."/>
        </authorList>
    </citation>
    <scope>NUCLEOTIDE SEQUENCE [LARGE SCALE GENOMIC DNA]</scope>
    <source>
        <strain evidence="10 11">NBRC10032</strain>
    </source>
</reference>
<evidence type="ECO:0000256" key="6">
    <source>
        <dbReference type="PROSITE-ProRule" id="PRU00182"/>
    </source>
</evidence>
<name>A0A511KEJ2_RHOTO</name>
<keyword evidence="7" id="KW-0175">Coiled coil</keyword>
<dbReference type="InterPro" id="IPR013845">
    <property type="entry name" value="Ribosomal_eS4_central_region"/>
</dbReference>
<feature type="region of interest" description="Disordered" evidence="8">
    <location>
        <begin position="265"/>
        <end position="400"/>
    </location>
</feature>
<dbReference type="InterPro" id="IPR032277">
    <property type="entry name" value="Ribosomal_eS4_C"/>
</dbReference>
<evidence type="ECO:0000313" key="11">
    <source>
        <dbReference type="Proteomes" id="UP000321518"/>
    </source>
</evidence>
<dbReference type="GO" id="GO:0003735">
    <property type="term" value="F:structural constituent of ribosome"/>
    <property type="evidence" value="ECO:0007669"/>
    <property type="project" value="InterPro"/>
</dbReference>
<dbReference type="CDD" id="cd06087">
    <property type="entry name" value="KOW_RPS4"/>
    <property type="match status" value="1"/>
</dbReference>
<dbReference type="InterPro" id="IPR013843">
    <property type="entry name" value="Ribosomal_eS4_N"/>
</dbReference>
<dbReference type="Gene3D" id="1.20.120.20">
    <property type="entry name" value="Apolipoprotein"/>
    <property type="match status" value="1"/>
</dbReference>
<feature type="region of interest" description="Disordered" evidence="8">
    <location>
        <begin position="1"/>
        <end position="28"/>
    </location>
</feature>
<dbReference type="AlphaFoldDB" id="A0A511KEJ2"/>
<dbReference type="Gene3D" id="2.40.50.740">
    <property type="match status" value="1"/>
</dbReference>
<dbReference type="OrthoDB" id="1109245at2759"/>
<dbReference type="Pfam" id="PF00900">
    <property type="entry name" value="Ribosomal_S4e"/>
    <property type="match status" value="1"/>
</dbReference>
<dbReference type="GO" id="GO:0022627">
    <property type="term" value="C:cytosolic small ribosomal subunit"/>
    <property type="evidence" value="ECO:0007669"/>
    <property type="project" value="TreeGrafter"/>
</dbReference>
<dbReference type="SMART" id="SM00363">
    <property type="entry name" value="S4"/>
    <property type="match status" value="1"/>
</dbReference>